<protein>
    <recommendedName>
        <fullName evidence="3">Capsid protein</fullName>
    </recommendedName>
</protein>
<dbReference type="EMBL" id="LC818062">
    <property type="protein sequence ID" value="BFM51654.1"/>
    <property type="molecule type" value="Genomic_RNA"/>
</dbReference>
<evidence type="ECO:0000256" key="1">
    <source>
        <dbReference type="SAM" id="MobiDB-lite"/>
    </source>
</evidence>
<name>A0AAT9H837_9VIRU</name>
<evidence type="ECO:0000313" key="2">
    <source>
        <dbReference type="EMBL" id="BFM51654.1"/>
    </source>
</evidence>
<sequence>MTHKRKYTSHGVPSTRGVRRSRTAMNNLRKDIETQTEVSVSAPSVEAAKVREEMASPLLDLKVTGSLAVWQGRRIEVERDGSRISMRTYRVLTSANVRRPWTVVPALYYHLATYALFRKRTVDLLLGLKSRGMLWCKQHNIDDVLTYEILVPAVALAMRCTSDESAAISELKSNHTLAAVKSVNPLATGELPLGSHLNIYQWMQGSITLSEYLDSVLGKGMTWSEYARSWFGVAQHHLPVN</sequence>
<proteinExistence type="predicted"/>
<evidence type="ECO:0008006" key="3">
    <source>
        <dbReference type="Google" id="ProtNLM"/>
    </source>
</evidence>
<feature type="region of interest" description="Disordered" evidence="1">
    <location>
        <begin position="1"/>
        <end position="23"/>
    </location>
</feature>
<reference evidence="2" key="1">
    <citation type="submission" date="2024-05" db="EMBL/GenBank/DDBJ databases">
        <title>New lineages of RNA viruses from clinical isolates of Rhizopus microsporus revealed by fragmented and primer-ligated dsRNA sequencing (FLDS) analysis.</title>
        <authorList>
            <person name="Sadiyah W."/>
            <person name="Zhao Y."/>
            <person name="Chiba Y."/>
            <person name="Kondo H."/>
            <person name="Suzuki N."/>
            <person name="Ban S."/>
            <person name="Yaguchi T."/>
            <person name="Urayama S."/>
            <person name="Hagiwara D."/>
        </authorList>
    </citation>
    <scope>NUCLEOTIDE SEQUENCE</scope>
    <source>
        <strain evidence="2">RmAV1-IFM52934</strain>
    </source>
</reference>
<organism evidence="2">
    <name type="scientific">Rhizopus microsporus ambigui-like virus 1</name>
    <dbReference type="NCBI Taxonomy" id="3156528"/>
    <lineage>
        <taxon>Viruses</taxon>
        <taxon>Riboviria</taxon>
    </lineage>
</organism>
<accession>A0AAT9H837</accession>